<name>A0ABR9CMM3_9HYPH</name>
<gene>
    <name evidence="3" type="ORF">IG616_10140</name>
</gene>
<comment type="caution">
    <text evidence="3">The sequence shown here is derived from an EMBL/GenBank/DDBJ whole genome shotgun (WGS) entry which is preliminary data.</text>
</comment>
<evidence type="ECO:0000313" key="4">
    <source>
        <dbReference type="Proteomes" id="UP000632063"/>
    </source>
</evidence>
<dbReference type="Pfam" id="PF13517">
    <property type="entry name" value="FG-GAP_3"/>
    <property type="match status" value="1"/>
</dbReference>
<reference evidence="4" key="1">
    <citation type="submission" date="2020-09" db="EMBL/GenBank/DDBJ databases">
        <title>The genome sequence of strain Labrenzia suaedae 4C16A.</title>
        <authorList>
            <person name="Liu Y."/>
        </authorList>
    </citation>
    <scope>NUCLEOTIDE SEQUENCE [LARGE SCALE GENOMIC DNA]</scope>
    <source>
        <strain evidence="4">4C16A</strain>
    </source>
</reference>
<keyword evidence="1" id="KW-0732">Signal</keyword>
<proteinExistence type="predicted"/>
<dbReference type="RefSeq" id="WP_192148040.1">
    <property type="nucleotide sequence ID" value="NZ_JACYXI010000005.1"/>
</dbReference>
<accession>A0ABR9CMM3</accession>
<feature type="domain" description="ASPIC/UnbV" evidence="2">
    <location>
        <begin position="546"/>
        <end position="597"/>
    </location>
</feature>
<evidence type="ECO:0000313" key="3">
    <source>
        <dbReference type="EMBL" id="MBD8891909.1"/>
    </source>
</evidence>
<dbReference type="EMBL" id="JACYXI010000005">
    <property type="protein sequence ID" value="MBD8891909.1"/>
    <property type="molecule type" value="Genomic_DNA"/>
</dbReference>
<dbReference type="InterPro" id="IPR011519">
    <property type="entry name" value="UnbV_ASPIC"/>
</dbReference>
<dbReference type="Pfam" id="PF07593">
    <property type="entry name" value="UnbV_ASPIC"/>
    <property type="match status" value="1"/>
</dbReference>
<dbReference type="InterPro" id="IPR013517">
    <property type="entry name" value="FG-GAP"/>
</dbReference>
<organism evidence="3 4">
    <name type="scientific">Roseibium litorale</name>
    <dbReference type="NCBI Taxonomy" id="2803841"/>
    <lineage>
        <taxon>Bacteria</taxon>
        <taxon>Pseudomonadati</taxon>
        <taxon>Pseudomonadota</taxon>
        <taxon>Alphaproteobacteria</taxon>
        <taxon>Hyphomicrobiales</taxon>
        <taxon>Stappiaceae</taxon>
        <taxon>Roseibium</taxon>
    </lineage>
</organism>
<dbReference type="PANTHER" id="PTHR16026:SF0">
    <property type="entry name" value="CARTILAGE ACIDIC PROTEIN 1"/>
    <property type="match status" value="1"/>
</dbReference>
<dbReference type="InterPro" id="IPR027039">
    <property type="entry name" value="Crtac1"/>
</dbReference>
<dbReference type="PANTHER" id="PTHR16026">
    <property type="entry name" value="CARTILAGE ACIDIC PROTEIN 1"/>
    <property type="match status" value="1"/>
</dbReference>
<dbReference type="Proteomes" id="UP000632063">
    <property type="component" value="Unassembled WGS sequence"/>
</dbReference>
<dbReference type="InterPro" id="IPR028994">
    <property type="entry name" value="Integrin_alpha_N"/>
</dbReference>
<evidence type="ECO:0000259" key="2">
    <source>
        <dbReference type="Pfam" id="PF07593"/>
    </source>
</evidence>
<sequence>MTSPLSSHAGKLVAGFIASGLLLLALPPQSKVKGALEDPARFAFVRVPLEPADKSGFRPIRPVHPDYQHIAAWISSVGASVAIGDLDGDRVSNEACLVDPRNDSVSILPLGRRETESFEPFTLLTPKDGYDVATTAPMGCLFADANADGHEDVLVYYWGRSPGIFENSGSMSREGFTFHEITDRGEVWFTNAAVFSDIDGDGFGDFLFGNYFPDESGVLDTIGRRPVEMQHSMSRAYNGGTNRLFLNTGANSGTFAFDDHSGSLDATMATGWTLALGAADLNHDGYPEIYVANDFGPDRLLLNRSTPGDPAFSIAEGRRGLTDIRSGVLGRDSFKGMGVDFADVDGDGGLDIFVSNIAEDYALLESHLLFLHQQNIGWENGRAPYRNASGALGLARSSWGWDAKFADLDNDGTYEALQATGFVKGWSDRWPELQELAMGNDELLRHPGVWPLFEEGDGLSGDRADAFFVRGEDGRFHDMASQFGLAEASVTRGIALADIDGDGDLDFALARQWEPSVLFVNAAGQERPSLILDLRLTNPDGSTRPAIGSIATATFENGGTLSAICDSSNGHSGHRSPEVHFGLGNSSAEVPVTVRWRTASGYHKRDFHFMPGRHRVLLDDGPSLDLASLGTGSNQ</sequence>
<protein>
    <submittedName>
        <fullName evidence="3">CRTAC1 family protein</fullName>
    </submittedName>
</protein>
<keyword evidence="4" id="KW-1185">Reference proteome</keyword>
<dbReference type="SUPFAM" id="SSF69318">
    <property type="entry name" value="Integrin alpha N-terminal domain"/>
    <property type="match status" value="1"/>
</dbReference>
<reference evidence="3 4" key="2">
    <citation type="journal article" date="2021" name="Int. J. Syst. Evol. Microbiol.">
        <title>Roseibium litorale sp. nov., isolated from a tidal flat sediment and proposal for the reclassification of Labrenzia polysiphoniae as Roseibium polysiphoniae comb. nov.</title>
        <authorList>
            <person name="Liu Y."/>
            <person name="Pei T."/>
            <person name="Du J."/>
            <person name="Chao M."/>
            <person name="Deng M.R."/>
            <person name="Zhu H."/>
        </authorList>
    </citation>
    <scope>NUCLEOTIDE SEQUENCE [LARGE SCALE GENOMIC DNA]</scope>
    <source>
        <strain evidence="3 4">4C16A</strain>
    </source>
</reference>
<evidence type="ECO:0000256" key="1">
    <source>
        <dbReference type="ARBA" id="ARBA00022729"/>
    </source>
</evidence>
<dbReference type="Gene3D" id="2.130.10.130">
    <property type="entry name" value="Integrin alpha, N-terminal"/>
    <property type="match status" value="2"/>
</dbReference>